<dbReference type="AlphaFoldDB" id="A0AAV4JT96"/>
<accession>A0AAV4JT96</accession>
<evidence type="ECO:0000313" key="3">
    <source>
        <dbReference type="EMBL" id="GFS24935.1"/>
    </source>
</evidence>
<keyword evidence="4" id="KW-1185">Reference proteome</keyword>
<protein>
    <submittedName>
        <fullName evidence="3">Uncharacterized protein</fullName>
    </submittedName>
</protein>
<proteinExistence type="predicted"/>
<evidence type="ECO:0000256" key="2">
    <source>
        <dbReference type="SAM" id="MobiDB-lite"/>
    </source>
</evidence>
<dbReference type="InterPro" id="IPR004244">
    <property type="entry name" value="Transposase_22"/>
</dbReference>
<name>A0AAV4JT96_9GAST</name>
<feature type="coiled-coil region" evidence="1">
    <location>
        <begin position="8"/>
        <end position="49"/>
    </location>
</feature>
<evidence type="ECO:0000256" key="1">
    <source>
        <dbReference type="SAM" id="Coils"/>
    </source>
</evidence>
<dbReference type="PANTHER" id="PTHR11505">
    <property type="entry name" value="L1 TRANSPOSABLE ELEMENT-RELATED"/>
    <property type="match status" value="1"/>
</dbReference>
<reference evidence="3 4" key="1">
    <citation type="journal article" date="2021" name="Elife">
        <title>Chloroplast acquisition without the gene transfer in kleptoplastic sea slugs, Plakobranchus ocellatus.</title>
        <authorList>
            <person name="Maeda T."/>
            <person name="Takahashi S."/>
            <person name="Yoshida T."/>
            <person name="Shimamura S."/>
            <person name="Takaki Y."/>
            <person name="Nagai Y."/>
            <person name="Toyoda A."/>
            <person name="Suzuki Y."/>
            <person name="Arimoto A."/>
            <person name="Ishii H."/>
            <person name="Satoh N."/>
            <person name="Nishiyama T."/>
            <person name="Hasebe M."/>
            <person name="Maruyama T."/>
            <person name="Minagawa J."/>
            <person name="Obokata J."/>
            <person name="Shigenobu S."/>
        </authorList>
    </citation>
    <scope>NUCLEOTIDE SEQUENCE [LARGE SCALE GENOMIC DNA]</scope>
</reference>
<dbReference type="Proteomes" id="UP000762676">
    <property type="component" value="Unassembled WGS sequence"/>
</dbReference>
<dbReference type="EMBL" id="BMAT01014014">
    <property type="protein sequence ID" value="GFS24935.1"/>
    <property type="molecule type" value="Genomic_DNA"/>
</dbReference>
<dbReference type="Gene3D" id="3.30.70.1820">
    <property type="entry name" value="L1 transposable element, RRM domain"/>
    <property type="match status" value="1"/>
</dbReference>
<keyword evidence="1" id="KW-0175">Coiled coil</keyword>
<gene>
    <name evidence="3" type="ORF">ElyMa_007015000</name>
</gene>
<organism evidence="3 4">
    <name type="scientific">Elysia marginata</name>
    <dbReference type="NCBI Taxonomy" id="1093978"/>
    <lineage>
        <taxon>Eukaryota</taxon>
        <taxon>Metazoa</taxon>
        <taxon>Spiralia</taxon>
        <taxon>Lophotrochozoa</taxon>
        <taxon>Mollusca</taxon>
        <taxon>Gastropoda</taxon>
        <taxon>Heterobranchia</taxon>
        <taxon>Euthyneura</taxon>
        <taxon>Panpulmonata</taxon>
        <taxon>Sacoglossa</taxon>
        <taxon>Placobranchoidea</taxon>
        <taxon>Plakobranchidae</taxon>
        <taxon>Elysia</taxon>
    </lineage>
</organism>
<feature type="region of interest" description="Disordered" evidence="2">
    <location>
        <begin position="274"/>
        <end position="303"/>
    </location>
</feature>
<sequence length="303" mass="35079">MGEIRGALLDILAEHERFRDKIKSLEQEIEKLKEEVKATHNNIQQNRIQINNLEQYSRKKNIKLLNVKENPNETVSETERKVIEIASSIDVTLNPVDIDIAHRVGKPTDNKNRPIIVRLMHLKTKSALFQNRRKLKGRPIVLVEDLIYENARLLNQVRGFSFVERSWSMGGVVYAKSPQGKIVRVNAHDNEHSLRALLCSSPLQHEYRRSYKHYRDGQNRGSTDFKHQRYLSITRAILKYRAQLRLGEAVDSDEVEAPHISIILSQKKGSKNIYSKITPPAPRIKGGKEDLEQRLTRKKFSRP</sequence>
<feature type="compositionally biased region" description="Basic and acidic residues" evidence="2">
    <location>
        <begin position="286"/>
        <end position="295"/>
    </location>
</feature>
<comment type="caution">
    <text evidence="3">The sequence shown here is derived from an EMBL/GenBank/DDBJ whole genome shotgun (WGS) entry which is preliminary data.</text>
</comment>
<evidence type="ECO:0000313" key="4">
    <source>
        <dbReference type="Proteomes" id="UP000762676"/>
    </source>
</evidence>